<evidence type="ECO:0000313" key="1">
    <source>
        <dbReference type="EMBL" id="GIP57524.1"/>
    </source>
</evidence>
<comment type="caution">
    <text evidence="1">The sequence shown here is derived from an EMBL/GenBank/DDBJ whole genome shotgun (WGS) entry which is preliminary data.</text>
</comment>
<dbReference type="InterPro" id="IPR036852">
    <property type="entry name" value="Peptidase_S8/S53_dom_sf"/>
</dbReference>
<dbReference type="Proteomes" id="UP000681290">
    <property type="component" value="Unassembled WGS sequence"/>
</dbReference>
<organism evidence="1 2">
    <name type="scientific">Paenibacillus woosongensis</name>
    <dbReference type="NCBI Taxonomy" id="307580"/>
    <lineage>
        <taxon>Bacteria</taxon>
        <taxon>Bacillati</taxon>
        <taxon>Bacillota</taxon>
        <taxon>Bacilli</taxon>
        <taxon>Bacillales</taxon>
        <taxon>Paenibacillaceae</taxon>
        <taxon>Paenibacillus</taxon>
    </lineage>
</organism>
<dbReference type="Gene3D" id="3.40.50.200">
    <property type="entry name" value="Peptidase S8/S53 domain"/>
    <property type="match status" value="1"/>
</dbReference>
<dbReference type="SUPFAM" id="SSF52743">
    <property type="entry name" value="Subtilisin-like"/>
    <property type="match status" value="1"/>
</dbReference>
<name>A0ABQ4MNI1_9BACL</name>
<proteinExistence type="predicted"/>
<dbReference type="EMBL" id="BOSM01000002">
    <property type="protein sequence ID" value="GIP57524.1"/>
    <property type="molecule type" value="Genomic_DNA"/>
</dbReference>
<protein>
    <submittedName>
        <fullName evidence="1">Uncharacterized protein</fullName>
    </submittedName>
</protein>
<keyword evidence="2" id="KW-1185">Reference proteome</keyword>
<sequence>MESFHIDEHLKHLFQKLYDQGKWVVASVKNGSYSSYPAALPTVIGVNGTLMPESDAYWFDENKLVQAAADLTPMWTQREFNEYCFFGGNSKAAAVVTGHLVNQLIRHDRNQTISYSALLAQSALRKKWDDGELQRMLPSDTCMPTDVGRLPQDLYTKIKKMVCSYCQHGQFDLANSHLLISRNGIARQRFFRFMSEIESTLGISANKMHWEFRHFTSFDHFICHIERIYHNESNTYAQGDYS</sequence>
<accession>A0ABQ4MNI1</accession>
<gene>
    <name evidence="1" type="ORF">J15TS10_13380</name>
</gene>
<evidence type="ECO:0000313" key="2">
    <source>
        <dbReference type="Proteomes" id="UP000681290"/>
    </source>
</evidence>
<reference evidence="1 2" key="1">
    <citation type="submission" date="2021-03" db="EMBL/GenBank/DDBJ databases">
        <title>Antimicrobial resistance genes in bacteria isolated from Japanese honey, and their potential for conferring macrolide and lincosamide resistance in the American foulbrood pathogen Paenibacillus larvae.</title>
        <authorList>
            <person name="Okamoto M."/>
            <person name="Kumagai M."/>
            <person name="Kanamori H."/>
            <person name="Takamatsu D."/>
        </authorList>
    </citation>
    <scope>NUCLEOTIDE SEQUENCE [LARGE SCALE GENOMIC DNA]</scope>
    <source>
        <strain evidence="1 2">J15TS10</strain>
    </source>
</reference>